<dbReference type="EMBL" id="ML735354">
    <property type="protein sequence ID" value="KAE8384830.1"/>
    <property type="molecule type" value="Genomic_DNA"/>
</dbReference>
<keyword evidence="1" id="KW-1133">Transmembrane helix</keyword>
<reference evidence="2" key="1">
    <citation type="submission" date="2019-04" db="EMBL/GenBank/DDBJ databases">
        <title>Friends and foes A comparative genomics studyof 23 Aspergillus species from section Flavi.</title>
        <authorList>
            <consortium name="DOE Joint Genome Institute"/>
            <person name="Kjaerbolling I."/>
            <person name="Vesth T."/>
            <person name="Frisvad J.C."/>
            <person name="Nybo J.L."/>
            <person name="Theobald S."/>
            <person name="Kildgaard S."/>
            <person name="Isbrandt T."/>
            <person name="Kuo A."/>
            <person name="Sato A."/>
            <person name="Lyhne E.K."/>
            <person name="Kogle M.E."/>
            <person name="Wiebenga A."/>
            <person name="Kun R.S."/>
            <person name="Lubbers R.J."/>
            <person name="Makela M.R."/>
            <person name="Barry K."/>
            <person name="Chovatia M."/>
            <person name="Clum A."/>
            <person name="Daum C."/>
            <person name="Haridas S."/>
            <person name="He G."/>
            <person name="LaButti K."/>
            <person name="Lipzen A."/>
            <person name="Mondo S."/>
            <person name="Riley R."/>
            <person name="Salamov A."/>
            <person name="Simmons B.A."/>
            <person name="Magnuson J.K."/>
            <person name="Henrissat B."/>
            <person name="Mortensen U.H."/>
            <person name="Larsen T.O."/>
            <person name="Devries R.P."/>
            <person name="Grigoriev I.V."/>
            <person name="Machida M."/>
            <person name="Baker S.E."/>
            <person name="Andersen M.R."/>
        </authorList>
    </citation>
    <scope>NUCLEOTIDE SEQUENCE [LARGE SCALE GENOMIC DNA]</scope>
    <source>
        <strain evidence="2">IBT 14317</strain>
    </source>
</reference>
<protein>
    <submittedName>
        <fullName evidence="2">Uncharacterized protein</fullName>
    </submittedName>
</protein>
<accession>A0A5N7BSN0</accession>
<organism evidence="2">
    <name type="scientific">Petromyces alliaceus</name>
    <name type="common">Aspergillus alliaceus</name>
    <dbReference type="NCBI Taxonomy" id="209559"/>
    <lineage>
        <taxon>Eukaryota</taxon>
        <taxon>Fungi</taxon>
        <taxon>Dikarya</taxon>
        <taxon>Ascomycota</taxon>
        <taxon>Pezizomycotina</taxon>
        <taxon>Eurotiomycetes</taxon>
        <taxon>Eurotiomycetidae</taxon>
        <taxon>Eurotiales</taxon>
        <taxon>Aspergillaceae</taxon>
        <taxon>Aspergillus</taxon>
        <taxon>Aspergillus subgen. Circumdati</taxon>
    </lineage>
</organism>
<keyword evidence="1" id="KW-0812">Transmembrane</keyword>
<keyword evidence="1" id="KW-0472">Membrane</keyword>
<dbReference type="Proteomes" id="UP000326877">
    <property type="component" value="Unassembled WGS sequence"/>
</dbReference>
<proteinExistence type="predicted"/>
<evidence type="ECO:0000313" key="2">
    <source>
        <dbReference type="EMBL" id="KAE8384830.1"/>
    </source>
</evidence>
<dbReference type="AlphaFoldDB" id="A0A5N7BSN0"/>
<name>A0A5N7BSN0_PETAA</name>
<feature type="transmembrane region" description="Helical" evidence="1">
    <location>
        <begin position="25"/>
        <end position="45"/>
    </location>
</feature>
<evidence type="ECO:0000256" key="1">
    <source>
        <dbReference type="SAM" id="Phobius"/>
    </source>
</evidence>
<sequence length="87" mass="10297">MMIGPLQEETSSQYRGDPSQVLIPFAYWLTPFHLAIFGFLFLFFFSREVHAFNYYSSFILKENEKERKRPVPTPMRGEQGRVSIFLL</sequence>
<gene>
    <name evidence="2" type="ORF">BDV23DRAFT_166113</name>
</gene>